<organism evidence="2 3">
    <name type="scientific">Acinetobacter gerneri</name>
    <dbReference type="NCBI Taxonomy" id="202952"/>
    <lineage>
        <taxon>Bacteria</taxon>
        <taxon>Pseudomonadati</taxon>
        <taxon>Pseudomonadota</taxon>
        <taxon>Gammaproteobacteria</taxon>
        <taxon>Moraxellales</taxon>
        <taxon>Moraxellaceae</taxon>
        <taxon>Acinetobacter</taxon>
    </lineage>
</organism>
<evidence type="ECO:0000313" key="2">
    <source>
        <dbReference type="EMBL" id="MDQ9073095.1"/>
    </source>
</evidence>
<evidence type="ECO:0000313" key="3">
    <source>
        <dbReference type="Proteomes" id="UP001243195"/>
    </source>
</evidence>
<dbReference type="EMBL" id="JAVIDA010000034">
    <property type="protein sequence ID" value="MDQ9073095.1"/>
    <property type="molecule type" value="Genomic_DNA"/>
</dbReference>
<sequence length="330" mass="36717">MNKKILTGLSLSIASILLTACGGGGGGGSIAQPDNSLRYWHIQYNPTTTADKIDIGYSKVSADNKISNQLSNNLPLGTFILTESKLYKPTDIANRVIDVNSLTDWTSHIIGDVKSHIKYEQVDLTGKNIFDTVLPGYRSLGFDSKYVKTNGQKFLDQHGKTIFPQGSACFRLISRKNDQEYFSFTGLDTDLIKKDGALYPFSDFDQANKALIDSINTEPAVSYRYASGTWQDVPWTVVYETALGVTYVNTPAVQYQNKTYKAEYNSAIEYTNTIAIKQLEERLKNPDLGADKVRSLKLSLAGLQTGCDMYNEDAAKAIYSFQDLDWTKHE</sequence>
<accession>A0AAW8JLD3</accession>
<evidence type="ECO:0008006" key="4">
    <source>
        <dbReference type="Google" id="ProtNLM"/>
    </source>
</evidence>
<dbReference type="AlphaFoldDB" id="A0AAW8JLD3"/>
<keyword evidence="1" id="KW-0732">Signal</keyword>
<feature type="signal peptide" evidence="1">
    <location>
        <begin position="1"/>
        <end position="20"/>
    </location>
</feature>
<feature type="chain" id="PRO_5043465634" description="Lipoprotein" evidence="1">
    <location>
        <begin position="21"/>
        <end position="330"/>
    </location>
</feature>
<comment type="caution">
    <text evidence="2">The sequence shown here is derived from an EMBL/GenBank/DDBJ whole genome shotgun (WGS) entry which is preliminary data.</text>
</comment>
<reference evidence="2" key="1">
    <citation type="submission" date="2023-08" db="EMBL/GenBank/DDBJ databases">
        <title>Emergence of clinically-relevant ST2 carbapenem-resistant Acinetobacter baumannii strains in hospital sewages in Zhejiang, East of China.</title>
        <authorList>
            <person name="Kaichao C."/>
            <person name="Zhang R."/>
        </authorList>
    </citation>
    <scope>NUCLEOTIDE SEQUENCE</scope>
    <source>
        <strain evidence="2">M-SY-60</strain>
    </source>
</reference>
<dbReference type="PROSITE" id="PS51257">
    <property type="entry name" value="PROKAR_LIPOPROTEIN"/>
    <property type="match status" value="1"/>
</dbReference>
<dbReference type="RefSeq" id="WP_308957228.1">
    <property type="nucleotide sequence ID" value="NZ_JAVICY010000037.1"/>
</dbReference>
<dbReference type="Proteomes" id="UP001243195">
    <property type="component" value="Unassembled WGS sequence"/>
</dbReference>
<proteinExistence type="predicted"/>
<protein>
    <recommendedName>
        <fullName evidence="4">Lipoprotein</fullName>
    </recommendedName>
</protein>
<name>A0AAW8JLD3_9GAMM</name>
<evidence type="ECO:0000256" key="1">
    <source>
        <dbReference type="SAM" id="SignalP"/>
    </source>
</evidence>
<gene>
    <name evidence="2" type="ORF">RFH51_16700</name>
</gene>